<evidence type="ECO:0000256" key="2">
    <source>
        <dbReference type="SAM" id="SignalP"/>
    </source>
</evidence>
<gene>
    <name evidence="3" type="ORF">QWJ38_08395</name>
</gene>
<dbReference type="EMBL" id="JAUHHC010000002">
    <property type="protein sequence ID" value="MDN3920292.1"/>
    <property type="molecule type" value="Genomic_DNA"/>
</dbReference>
<sequence>MMKLTRSLARLQRAFVLGCAAVLAAQGALAQEAYPSRPVRLIVPFAAGGTADVVARVVGAKLGERLGQPVIIENRGGAGSITGTDAGAKAPADGYTLTITNGAAVTTGPLLGQRMPYKPLEDFVHVFLIGTFPNMLVVRTESPAKSLQDFLARARKERNGVSWGSAGVGSAGYLAGELLQQLAKVPMVHVPYKGTGPAMNDLLGGTIDAMLTSPAVAAPHIRSGKLRALGVSSSKRLSDFPDVPAMQEVVPGAVGDAWFGVSVPAKTPPAIVERLRAELERVLRAPELRSQLHEAGLTPAALGPVEFEKFLRQEVAKWTPVIRTANISLD</sequence>
<dbReference type="SUPFAM" id="SSF53850">
    <property type="entry name" value="Periplasmic binding protein-like II"/>
    <property type="match status" value="1"/>
</dbReference>
<accession>A0ABT8DPL4</accession>
<evidence type="ECO:0000256" key="1">
    <source>
        <dbReference type="ARBA" id="ARBA00006987"/>
    </source>
</evidence>
<keyword evidence="2" id="KW-0732">Signal</keyword>
<protein>
    <submittedName>
        <fullName evidence="3">Tripartite tricarboxylate transporter substrate binding protein</fullName>
    </submittedName>
</protein>
<proteinExistence type="inferred from homology"/>
<dbReference type="PANTHER" id="PTHR42928">
    <property type="entry name" value="TRICARBOXYLATE-BINDING PROTEIN"/>
    <property type="match status" value="1"/>
</dbReference>
<evidence type="ECO:0000313" key="3">
    <source>
        <dbReference type="EMBL" id="MDN3920292.1"/>
    </source>
</evidence>
<organism evidence="3 4">
    <name type="scientific">Roseateles violae</name>
    <dbReference type="NCBI Taxonomy" id="3058042"/>
    <lineage>
        <taxon>Bacteria</taxon>
        <taxon>Pseudomonadati</taxon>
        <taxon>Pseudomonadota</taxon>
        <taxon>Betaproteobacteria</taxon>
        <taxon>Burkholderiales</taxon>
        <taxon>Sphaerotilaceae</taxon>
        <taxon>Roseateles</taxon>
    </lineage>
</organism>
<dbReference type="InterPro" id="IPR042100">
    <property type="entry name" value="Bug_dom1"/>
</dbReference>
<comment type="similarity">
    <text evidence="1">Belongs to the UPF0065 (bug) family.</text>
</comment>
<dbReference type="PANTHER" id="PTHR42928:SF5">
    <property type="entry name" value="BLR1237 PROTEIN"/>
    <property type="match status" value="1"/>
</dbReference>
<dbReference type="Gene3D" id="3.40.190.150">
    <property type="entry name" value="Bordetella uptake gene, domain 1"/>
    <property type="match status" value="1"/>
</dbReference>
<dbReference type="Gene3D" id="3.40.190.10">
    <property type="entry name" value="Periplasmic binding protein-like II"/>
    <property type="match status" value="1"/>
</dbReference>
<keyword evidence="4" id="KW-1185">Reference proteome</keyword>
<dbReference type="CDD" id="cd13578">
    <property type="entry name" value="PBP2_Bug27"/>
    <property type="match status" value="1"/>
</dbReference>
<name>A0ABT8DPL4_9BURK</name>
<feature type="chain" id="PRO_5046747132" evidence="2">
    <location>
        <begin position="31"/>
        <end position="330"/>
    </location>
</feature>
<dbReference type="Pfam" id="PF03401">
    <property type="entry name" value="TctC"/>
    <property type="match status" value="1"/>
</dbReference>
<dbReference type="InterPro" id="IPR005064">
    <property type="entry name" value="BUG"/>
</dbReference>
<dbReference type="RefSeq" id="WP_290358598.1">
    <property type="nucleotide sequence ID" value="NZ_JAUHHC010000002.1"/>
</dbReference>
<dbReference type="Proteomes" id="UP001228044">
    <property type="component" value="Unassembled WGS sequence"/>
</dbReference>
<dbReference type="PIRSF" id="PIRSF017082">
    <property type="entry name" value="YflP"/>
    <property type="match status" value="1"/>
</dbReference>
<reference evidence="3 4" key="1">
    <citation type="submission" date="2023-06" db="EMBL/GenBank/DDBJ databases">
        <title>Pelomonas sp. PFR6 16S ribosomal RNA gene Genome sequencing and assembly.</title>
        <authorList>
            <person name="Woo H."/>
        </authorList>
    </citation>
    <scope>NUCLEOTIDE SEQUENCE [LARGE SCALE GENOMIC DNA]</scope>
    <source>
        <strain evidence="3 4">PFR6</strain>
    </source>
</reference>
<feature type="signal peptide" evidence="2">
    <location>
        <begin position="1"/>
        <end position="30"/>
    </location>
</feature>
<evidence type="ECO:0000313" key="4">
    <source>
        <dbReference type="Proteomes" id="UP001228044"/>
    </source>
</evidence>
<comment type="caution">
    <text evidence="3">The sequence shown here is derived from an EMBL/GenBank/DDBJ whole genome shotgun (WGS) entry which is preliminary data.</text>
</comment>